<dbReference type="Proteomes" id="UP000199041">
    <property type="component" value="Unassembled WGS sequence"/>
</dbReference>
<protein>
    <submittedName>
        <fullName evidence="1">Uncharacterized protein</fullName>
    </submittedName>
</protein>
<evidence type="ECO:0000313" key="1">
    <source>
        <dbReference type="EMBL" id="SDZ88101.1"/>
    </source>
</evidence>
<accession>A0A1H3WMR8</accession>
<sequence>MACKITKILKTAKIAWKMIFQPYTIAVRFITFASVAGKAQQPGATCLTKINESGK</sequence>
<reference evidence="1 2" key="1">
    <citation type="submission" date="2016-10" db="EMBL/GenBank/DDBJ databases">
        <authorList>
            <person name="de Groot N.N."/>
        </authorList>
    </citation>
    <scope>NUCLEOTIDE SEQUENCE [LARGE SCALE GENOMIC DNA]</scope>
    <source>
        <strain evidence="1 2">Vu-144</strain>
    </source>
</reference>
<keyword evidence="2" id="KW-1185">Reference proteome</keyword>
<evidence type="ECO:0000313" key="2">
    <source>
        <dbReference type="Proteomes" id="UP000199041"/>
    </source>
</evidence>
<gene>
    <name evidence="1" type="ORF">SAMN05192529_103135</name>
</gene>
<name>A0A1H3WMR8_9BACT</name>
<dbReference type="EMBL" id="FNQY01000003">
    <property type="protein sequence ID" value="SDZ88101.1"/>
    <property type="molecule type" value="Genomic_DNA"/>
</dbReference>
<dbReference type="AlphaFoldDB" id="A0A1H3WMR8"/>
<proteinExistence type="predicted"/>
<dbReference type="STRING" id="551991.SAMN05192529_103135"/>
<organism evidence="1 2">
    <name type="scientific">Arachidicoccus rhizosphaerae</name>
    <dbReference type="NCBI Taxonomy" id="551991"/>
    <lineage>
        <taxon>Bacteria</taxon>
        <taxon>Pseudomonadati</taxon>
        <taxon>Bacteroidota</taxon>
        <taxon>Chitinophagia</taxon>
        <taxon>Chitinophagales</taxon>
        <taxon>Chitinophagaceae</taxon>
        <taxon>Arachidicoccus</taxon>
    </lineage>
</organism>